<organism evidence="2 3">
    <name type="scientific">Agathobacter rectalis</name>
    <dbReference type="NCBI Taxonomy" id="39491"/>
    <lineage>
        <taxon>Bacteria</taxon>
        <taxon>Bacillati</taxon>
        <taxon>Bacillota</taxon>
        <taxon>Clostridia</taxon>
        <taxon>Lachnospirales</taxon>
        <taxon>Lachnospiraceae</taxon>
        <taxon>Agathobacter</taxon>
    </lineage>
</organism>
<feature type="non-terminal residue" evidence="2">
    <location>
        <position position="1"/>
    </location>
</feature>
<dbReference type="Proteomes" id="UP000285209">
    <property type="component" value="Unassembled WGS sequence"/>
</dbReference>
<protein>
    <submittedName>
        <fullName evidence="2">Uncharacterized protein</fullName>
    </submittedName>
</protein>
<dbReference type="EMBL" id="QSDV01000039">
    <property type="protein sequence ID" value="RGZ15296.1"/>
    <property type="molecule type" value="Genomic_DNA"/>
</dbReference>
<name>A0A413M317_9FIRM</name>
<dbReference type="AlphaFoldDB" id="A0A413M317"/>
<proteinExistence type="predicted"/>
<sequence length="84" mass="9606">AAQSARGCKVLSVTDTINGYDSITEEVLVTDEVDPGTEKARKELEERLEKRKEEKRAEEKKRSSKDLVSDSDNELRIYSFDQKI</sequence>
<feature type="compositionally biased region" description="Basic and acidic residues" evidence="1">
    <location>
        <begin position="47"/>
        <end position="68"/>
    </location>
</feature>
<feature type="region of interest" description="Disordered" evidence="1">
    <location>
        <begin position="47"/>
        <end position="70"/>
    </location>
</feature>
<reference evidence="2 3" key="1">
    <citation type="submission" date="2018-08" db="EMBL/GenBank/DDBJ databases">
        <title>A genome reference for cultivated species of the human gut microbiota.</title>
        <authorList>
            <person name="Zou Y."/>
            <person name="Xue W."/>
            <person name="Luo G."/>
        </authorList>
    </citation>
    <scope>NUCLEOTIDE SEQUENCE [LARGE SCALE GENOMIC DNA]</scope>
    <source>
        <strain evidence="2 3">AM54-25XD</strain>
    </source>
</reference>
<accession>A0A413M317</accession>
<evidence type="ECO:0000313" key="2">
    <source>
        <dbReference type="EMBL" id="RGZ15296.1"/>
    </source>
</evidence>
<evidence type="ECO:0000313" key="3">
    <source>
        <dbReference type="Proteomes" id="UP000285209"/>
    </source>
</evidence>
<evidence type="ECO:0000256" key="1">
    <source>
        <dbReference type="SAM" id="MobiDB-lite"/>
    </source>
</evidence>
<gene>
    <name evidence="2" type="ORF">DXA03_13770</name>
</gene>
<comment type="caution">
    <text evidence="2">The sequence shown here is derived from an EMBL/GenBank/DDBJ whole genome shotgun (WGS) entry which is preliminary data.</text>
</comment>